<reference evidence="2 3" key="1">
    <citation type="submission" date="2015-09" db="EMBL/GenBank/DDBJ databases">
        <title>Draft genome sequence of Alicyclobacillus ferrooxydans DSM 22381.</title>
        <authorList>
            <person name="Hemp J."/>
        </authorList>
    </citation>
    <scope>NUCLEOTIDE SEQUENCE [LARGE SCALE GENOMIC DNA]</scope>
    <source>
        <strain evidence="2 3">TC-34</strain>
    </source>
</reference>
<organism evidence="2 3">
    <name type="scientific">Alicyclobacillus ferrooxydans</name>
    <dbReference type="NCBI Taxonomy" id="471514"/>
    <lineage>
        <taxon>Bacteria</taxon>
        <taxon>Bacillati</taxon>
        <taxon>Bacillota</taxon>
        <taxon>Bacilli</taxon>
        <taxon>Bacillales</taxon>
        <taxon>Alicyclobacillaceae</taxon>
        <taxon>Alicyclobacillus</taxon>
    </lineage>
</organism>
<accession>A0A0P9CY36</accession>
<name>A0A0P9CY36_9BACL</name>
<evidence type="ECO:0000313" key="3">
    <source>
        <dbReference type="Proteomes" id="UP000050482"/>
    </source>
</evidence>
<dbReference type="OrthoDB" id="1683109at2"/>
<keyword evidence="1" id="KW-0812">Transmembrane</keyword>
<dbReference type="EMBL" id="LJCO01000091">
    <property type="protein sequence ID" value="KPV41794.1"/>
    <property type="molecule type" value="Genomic_DNA"/>
</dbReference>
<sequence>MHLVSVFQHSIYLELAIIDLEQMGIAKENILALPLDKNGPNPPSFQAAHEDAVSYVDLAFILAMVFMLLGGIYGFILAWGPIIWALIGMVVGALLGLFIDVFILKKRKPKNIPADVVMMVNCLDNQAEVVEKILWSHQALGVAKQPDL</sequence>
<comment type="caution">
    <text evidence="2">The sequence shown here is derived from an EMBL/GenBank/DDBJ whole genome shotgun (WGS) entry which is preliminary data.</text>
</comment>
<dbReference type="Proteomes" id="UP000050482">
    <property type="component" value="Unassembled WGS sequence"/>
</dbReference>
<gene>
    <name evidence="2" type="ORF">AN477_20375</name>
</gene>
<dbReference type="RefSeq" id="WP_054971032.1">
    <property type="nucleotide sequence ID" value="NZ_LJCO01000091.1"/>
</dbReference>
<evidence type="ECO:0000256" key="1">
    <source>
        <dbReference type="SAM" id="Phobius"/>
    </source>
</evidence>
<proteinExistence type="predicted"/>
<keyword evidence="3" id="KW-1185">Reference proteome</keyword>
<dbReference type="AlphaFoldDB" id="A0A0P9CY36"/>
<evidence type="ECO:0000313" key="2">
    <source>
        <dbReference type="EMBL" id="KPV41794.1"/>
    </source>
</evidence>
<dbReference type="PATRIC" id="fig|471514.4.peg.3010"/>
<dbReference type="STRING" id="471514.AN477_20375"/>
<feature type="transmembrane region" description="Helical" evidence="1">
    <location>
        <begin position="55"/>
        <end position="76"/>
    </location>
</feature>
<keyword evidence="1" id="KW-1133">Transmembrane helix</keyword>
<feature type="transmembrane region" description="Helical" evidence="1">
    <location>
        <begin position="82"/>
        <end position="104"/>
    </location>
</feature>
<keyword evidence="1" id="KW-0472">Membrane</keyword>
<protein>
    <submittedName>
        <fullName evidence="2">Uncharacterized protein</fullName>
    </submittedName>
</protein>